<evidence type="ECO:0008006" key="4">
    <source>
        <dbReference type="Google" id="ProtNLM"/>
    </source>
</evidence>
<dbReference type="OrthoDB" id="11236at2157"/>
<sequence>MQANRRQFVRGTGAAIAGLGVLGGVGAVDVAAAETVPYVSTREHFDDDGNLTDDHDTFDYGTVGDVAGIDTDCVSDLVVVAHGWKKKGDDGDGEAAAEAKFADAETYLSEGGYDGTVVGYSWDSDEGSGWDFGWGTAKDIAQANGYKLAQFALDYKLACPDGHLRFASHSLGAQVVFNCLRILDRSSAWTDRGFQIRSIHPFGAATDNEVPTDEEPETFAAVRDQVGSAHNYYSDDDSVLAWVYNTIEFDQALGETGAESGNQTPENYTDYDVTDSVGSDHSGYLSNEGALMASHMN</sequence>
<feature type="region of interest" description="Disordered" evidence="1">
    <location>
        <begin position="256"/>
        <end position="282"/>
    </location>
</feature>
<keyword evidence="3" id="KW-1185">Reference proteome</keyword>
<name>A0A0W1R9H8_9EURY</name>
<dbReference type="RefSeq" id="WP_058581119.1">
    <property type="nucleotide sequence ID" value="NZ_LOPU01000018.1"/>
</dbReference>
<comment type="caution">
    <text evidence="2">The sequence shown here is derived from an EMBL/GenBank/DDBJ whole genome shotgun (WGS) entry which is preliminary data.</text>
</comment>
<dbReference type="EMBL" id="LOPU01000018">
    <property type="protein sequence ID" value="KTG09765.1"/>
    <property type="molecule type" value="Genomic_DNA"/>
</dbReference>
<organism evidence="2 3">
    <name type="scientific">Haloprofundus marisrubri</name>
    <dbReference type="NCBI Taxonomy" id="1514971"/>
    <lineage>
        <taxon>Archaea</taxon>
        <taxon>Methanobacteriati</taxon>
        <taxon>Methanobacteriota</taxon>
        <taxon>Stenosarchaea group</taxon>
        <taxon>Halobacteria</taxon>
        <taxon>Halobacteriales</taxon>
        <taxon>Haloferacaceae</taxon>
        <taxon>Haloprofundus</taxon>
    </lineage>
</organism>
<evidence type="ECO:0000313" key="3">
    <source>
        <dbReference type="Proteomes" id="UP000054387"/>
    </source>
</evidence>
<protein>
    <recommendedName>
        <fullName evidence="4">Alpha/beta hydrolase</fullName>
    </recommendedName>
</protein>
<dbReference type="AlphaFoldDB" id="A0A0W1R9H8"/>
<gene>
    <name evidence="2" type="ORF">AUR64_09010</name>
</gene>
<proteinExistence type="predicted"/>
<dbReference type="PROSITE" id="PS51318">
    <property type="entry name" value="TAT"/>
    <property type="match status" value="1"/>
</dbReference>
<dbReference type="InterPro" id="IPR006311">
    <property type="entry name" value="TAT_signal"/>
</dbReference>
<evidence type="ECO:0000256" key="1">
    <source>
        <dbReference type="SAM" id="MobiDB-lite"/>
    </source>
</evidence>
<accession>A0A0W1R9H8</accession>
<evidence type="ECO:0000313" key="2">
    <source>
        <dbReference type="EMBL" id="KTG09765.1"/>
    </source>
</evidence>
<dbReference type="Proteomes" id="UP000054387">
    <property type="component" value="Unassembled WGS sequence"/>
</dbReference>
<reference evidence="2 3" key="1">
    <citation type="submission" date="2015-12" db="EMBL/GenBank/DDBJ databases">
        <title>Haloprofundus marisrubri gen. nov., sp. nov., an extremely halophilic archaeon isolated from the Discovery deep brine-seawater interface in the Red Sea.</title>
        <authorList>
            <person name="Zhang G."/>
            <person name="Stingl U."/>
            <person name="Rashid M."/>
        </authorList>
    </citation>
    <scope>NUCLEOTIDE SEQUENCE [LARGE SCALE GENOMIC DNA]</scope>
    <source>
        <strain evidence="2 3">SB9</strain>
    </source>
</reference>